<evidence type="ECO:0008006" key="3">
    <source>
        <dbReference type="Google" id="ProtNLM"/>
    </source>
</evidence>
<dbReference type="EMBL" id="CP003282">
    <property type="protein sequence ID" value="AFG37652.1"/>
    <property type="molecule type" value="Genomic_DNA"/>
</dbReference>
<dbReference type="KEGG" id="sfc:Spiaf_1594"/>
<dbReference type="RefSeq" id="WP_014455635.1">
    <property type="nucleotide sequence ID" value="NC_017098.1"/>
</dbReference>
<dbReference type="STRING" id="889378.Spiaf_1594"/>
<dbReference type="AlphaFoldDB" id="H9UJF9"/>
<proteinExistence type="predicted"/>
<organism evidence="1 2">
    <name type="scientific">Spirochaeta africana (strain ATCC 700263 / DSM 8902 / Z-7692)</name>
    <dbReference type="NCBI Taxonomy" id="889378"/>
    <lineage>
        <taxon>Bacteria</taxon>
        <taxon>Pseudomonadati</taxon>
        <taxon>Spirochaetota</taxon>
        <taxon>Spirochaetia</taxon>
        <taxon>Spirochaetales</taxon>
        <taxon>Spirochaetaceae</taxon>
        <taxon>Spirochaeta</taxon>
    </lineage>
</organism>
<dbReference type="SUPFAM" id="SSF52309">
    <property type="entry name" value="N-(deoxy)ribosyltransferase-like"/>
    <property type="match status" value="1"/>
</dbReference>
<dbReference type="InterPro" id="IPR025518">
    <property type="entry name" value="DUF4406"/>
</dbReference>
<dbReference type="Pfam" id="PF14359">
    <property type="entry name" value="DUF4406"/>
    <property type="match status" value="1"/>
</dbReference>
<name>H9UJF9_SPIAZ</name>
<keyword evidence="2" id="KW-1185">Reference proteome</keyword>
<dbReference type="Gene3D" id="3.40.50.10400">
    <property type="entry name" value="Hypothetical protein PA1492"/>
    <property type="match status" value="1"/>
</dbReference>
<dbReference type="eggNOG" id="COG3613">
    <property type="taxonomic scope" value="Bacteria"/>
</dbReference>
<dbReference type="Proteomes" id="UP000007383">
    <property type="component" value="Chromosome"/>
</dbReference>
<dbReference type="PATRIC" id="fig|889378.3.peg.1582"/>
<sequence length="109" mass="11825">MIVYISGPITGKENGNSDAFSAAAEKLTAAGHTPINPHELQHDHDKSWESYMRVDIKALMDADAVLLLDGWNHSNGAHLENAIARAVGIPAYYPDMDPNPLFQSPEVTA</sequence>
<evidence type="ECO:0000313" key="2">
    <source>
        <dbReference type="Proteomes" id="UP000007383"/>
    </source>
</evidence>
<dbReference type="HOGENOM" id="CLU_154463_0_0_12"/>
<gene>
    <name evidence="1" type="ordered locus">Spiaf_1594</name>
</gene>
<evidence type="ECO:0000313" key="1">
    <source>
        <dbReference type="EMBL" id="AFG37652.1"/>
    </source>
</evidence>
<protein>
    <recommendedName>
        <fullName evidence="3">Nucleoside 2-deoxyribosyltransferase</fullName>
    </recommendedName>
</protein>
<accession>H9UJF9</accession>
<reference evidence="2" key="1">
    <citation type="journal article" date="2013" name="Stand. Genomic Sci.">
        <title>Complete genome sequence of the halophilic bacterium Spirochaeta africana type strain (Z-7692(T)) from the alkaline Lake Magadi in the East African Rift.</title>
        <authorList>
            <person name="Liolos K."/>
            <person name="Abt B."/>
            <person name="Scheuner C."/>
            <person name="Teshima H."/>
            <person name="Held B."/>
            <person name="Lapidus A."/>
            <person name="Nolan M."/>
            <person name="Lucas S."/>
            <person name="Deshpande S."/>
            <person name="Cheng J.F."/>
            <person name="Tapia R."/>
            <person name="Goodwin L.A."/>
            <person name="Pitluck S."/>
            <person name="Pagani I."/>
            <person name="Ivanova N."/>
            <person name="Mavromatis K."/>
            <person name="Mikhailova N."/>
            <person name="Huntemann M."/>
            <person name="Pati A."/>
            <person name="Chen A."/>
            <person name="Palaniappan K."/>
            <person name="Land M."/>
            <person name="Rohde M."/>
            <person name="Tindall B.J."/>
            <person name="Detter J.C."/>
            <person name="Goker M."/>
            <person name="Bristow J."/>
            <person name="Eisen J.A."/>
            <person name="Markowitz V."/>
            <person name="Hugenholtz P."/>
            <person name="Woyke T."/>
            <person name="Klenk H.P."/>
            <person name="Kyrpides N.C."/>
        </authorList>
    </citation>
    <scope>NUCLEOTIDE SEQUENCE</scope>
    <source>
        <strain evidence="2">ATCC 700263 / DSM 8902 / Z-7692</strain>
    </source>
</reference>